<gene>
    <name evidence="2" type="ORF">F4Y08_01570</name>
</gene>
<dbReference type="AlphaFoldDB" id="A0A6B1DQF2"/>
<name>A0A6B1DQF2_9CHLR</name>
<feature type="domain" description="XdhC Rossmann" evidence="1">
    <location>
        <begin position="119"/>
        <end position="266"/>
    </location>
</feature>
<dbReference type="Pfam" id="PF13478">
    <property type="entry name" value="XdhC_C"/>
    <property type="match status" value="1"/>
</dbReference>
<dbReference type="SUPFAM" id="SSF51905">
    <property type="entry name" value="FAD/NAD(P)-binding domain"/>
    <property type="match status" value="1"/>
</dbReference>
<organism evidence="2">
    <name type="scientific">Caldilineaceae bacterium SB0662_bin_9</name>
    <dbReference type="NCBI Taxonomy" id="2605258"/>
    <lineage>
        <taxon>Bacteria</taxon>
        <taxon>Bacillati</taxon>
        <taxon>Chloroflexota</taxon>
        <taxon>Caldilineae</taxon>
        <taxon>Caldilineales</taxon>
        <taxon>Caldilineaceae</taxon>
    </lineage>
</organism>
<sequence>MPTKTRCRNPSPLLSGIDDLIGMDLSLLKELNRALRERQSVAVVTLTRGESIPGMSVGDQCLVDPAVGSALMGPLRLSGAMVGQVLEIISGRESKPLHIRTKELECDLFVEVHAAPPHLLIVGAGHIAVPLASMAHLCEFQVTVLDDRPQYANQTRFPTADQVRAAPLVTTLQSMRIVGQLDRHTSVVLVTRGHQHDVDCLTELIGDDLAYIGMIGSKRRIRAVWELLESEYNLDRSLFGKVHAPIGLDIGGRTPAEIAVAILAEIIMVQYRGPQAAMSMRG</sequence>
<proteinExistence type="predicted"/>
<dbReference type="PANTHER" id="PTHR30388:SF6">
    <property type="entry name" value="XANTHINE DEHYDROGENASE SUBUNIT A-RELATED"/>
    <property type="match status" value="1"/>
</dbReference>
<evidence type="ECO:0000259" key="1">
    <source>
        <dbReference type="Pfam" id="PF13478"/>
    </source>
</evidence>
<comment type="caution">
    <text evidence="2">The sequence shown here is derived from an EMBL/GenBank/DDBJ whole genome shotgun (WGS) entry which is preliminary data.</text>
</comment>
<dbReference type="EMBL" id="VXPY01000013">
    <property type="protein sequence ID" value="MYD89015.1"/>
    <property type="molecule type" value="Genomic_DNA"/>
</dbReference>
<dbReference type="InterPro" id="IPR027051">
    <property type="entry name" value="XdhC_Rossmann_dom"/>
</dbReference>
<accession>A0A6B1DQF2</accession>
<dbReference type="InterPro" id="IPR052698">
    <property type="entry name" value="MoCofactor_Util/Proc"/>
</dbReference>
<evidence type="ECO:0000313" key="2">
    <source>
        <dbReference type="EMBL" id="MYD89015.1"/>
    </source>
</evidence>
<dbReference type="PANTHER" id="PTHR30388">
    <property type="entry name" value="ALDEHYDE OXIDOREDUCTASE MOLYBDENUM COFACTOR ASSEMBLY PROTEIN"/>
    <property type="match status" value="1"/>
</dbReference>
<reference evidence="2" key="1">
    <citation type="submission" date="2019-09" db="EMBL/GenBank/DDBJ databases">
        <title>Characterisation of the sponge microbiome using genome-centric metagenomics.</title>
        <authorList>
            <person name="Engelberts J.P."/>
            <person name="Robbins S.J."/>
            <person name="De Goeij J.M."/>
            <person name="Aranda M."/>
            <person name="Bell S.C."/>
            <person name="Webster N.S."/>
        </authorList>
    </citation>
    <scope>NUCLEOTIDE SEQUENCE</scope>
    <source>
        <strain evidence="2">SB0662_bin_9</strain>
    </source>
</reference>
<dbReference type="InterPro" id="IPR036188">
    <property type="entry name" value="FAD/NAD-bd_sf"/>
</dbReference>
<dbReference type="Gene3D" id="3.40.50.720">
    <property type="entry name" value="NAD(P)-binding Rossmann-like Domain"/>
    <property type="match status" value="1"/>
</dbReference>
<protein>
    <recommendedName>
        <fullName evidence="1">XdhC Rossmann domain-containing protein</fullName>
    </recommendedName>
</protein>